<feature type="domain" description="PcRGLX/YetA-like N-terminal RIFT barrel" evidence="1">
    <location>
        <begin position="8"/>
        <end position="78"/>
    </location>
</feature>
<evidence type="ECO:0000259" key="2">
    <source>
        <dbReference type="Pfam" id="PF21345"/>
    </source>
</evidence>
<dbReference type="Proteomes" id="UP000184097">
    <property type="component" value="Unassembled WGS sequence"/>
</dbReference>
<feature type="domain" description="PcRGLX/YetA-like central beta-sandwich" evidence="2">
    <location>
        <begin position="105"/>
        <end position="447"/>
    </location>
</feature>
<dbReference type="InterPro" id="IPR048329">
    <property type="entry name" value="PcRGLX_1st"/>
</dbReference>
<dbReference type="Pfam" id="PF21346">
    <property type="entry name" value="PcRGLX_3rd"/>
    <property type="match status" value="1"/>
</dbReference>
<evidence type="ECO:0000259" key="3">
    <source>
        <dbReference type="Pfam" id="PF21346"/>
    </source>
</evidence>
<evidence type="ECO:0000259" key="1">
    <source>
        <dbReference type="Pfam" id="PF19501"/>
    </source>
</evidence>
<accession>A0A1M7RT67</accession>
<dbReference type="PANTHER" id="PTHR40081:SF1">
    <property type="entry name" value="TAT PATHWAY SIGNAL SEQUENCE DOMAIN PROTEIN"/>
    <property type="match status" value="1"/>
</dbReference>
<evidence type="ECO:0000313" key="5">
    <source>
        <dbReference type="Proteomes" id="UP000184097"/>
    </source>
</evidence>
<sequence>MFNEGKKEMEVKRLENRSSKGYTTFGSMWEKGKLHGDNISFTLKGENGQVPVQSRVTAYWPDGSIKWAAHTADAEAMGKKAVIDPVLNQEISYGKGKIEVSDMGQDGFRIEAGSVSVLVCKDGDKLFKEALFKGKKYIESARCDALIENRKGEYNKEVHSYKGIVKNAEIVEEGDVRVVVKFSGTHISTENKESKRLPFTIYMEIYRDCPEFRFTHTFFLDIDESKEFIKGVGISFDVPVSGEQYNRHFKALADNGAFSEVGAMLLCWHPRVSDEIYHKQIKGEKIILDPESEEGRNAIDASKMMPVWDEYRLYQDSSEHFVIRKRTAKANVCLIDGLHGHRAPGVISFGSDEGSVMLGLKDFWQKYPSTLSVKDLSKNMATGTIWLVTPDADAMDFRHYEDTGYSQTYYEGFDVFGASAYGIANTSEFAVRFNENVIPSDTELSDFCESIQKKALYIASPEYYHDLRAFGYWSLVKRDSEAENWLEDQLESAFEFYKSEVEVRKWYGMFDYGDFMHTYDKERHSWRYDMGGYAWQNTELVPTFWLWFYFLRTQREDVFTICEAMTRHCSEVDIYHFGKYQGLGSRHNVRHWGCPCKEPRIAMAGHNRMMYFLTGDFRLRDIFDEVKDADFSTIETDPLRFFFDKKEMVYPTHARTGPDWSSYVSNWLTQWEINKNNAYLDKIKTGIEDLKQTPLRLLSGTDFEYDPKTSHLRYIGDRATGGSHLSICQGSEQTWLELTDLLDDTKWNEMLAYYGTFYPLDNETQNKLSGGRIGNRSFAYPFMAAGVIAYGAYYNKDRELGKKVWEILKDSLKTELKDGAIKTVDVPLAGNQKVLKEIPWVSTNVFAQWCLNAIVALEFVRDDLPESFN</sequence>
<feature type="domain" description="PcRGLX/YetA-like C-terminal alpha/alpha toroid" evidence="3">
    <location>
        <begin position="456"/>
        <end position="864"/>
    </location>
</feature>
<proteinExistence type="predicted"/>
<name>A0A1M7RT67_9FIRM</name>
<gene>
    <name evidence="4" type="ORF">SAMN02745247_00262</name>
</gene>
<dbReference type="InterPro" id="IPR045793">
    <property type="entry name" value="PcRGLX/YetA-like"/>
</dbReference>
<dbReference type="EMBL" id="FRDH01000003">
    <property type="protein sequence ID" value="SHN49232.1"/>
    <property type="molecule type" value="Genomic_DNA"/>
</dbReference>
<dbReference type="AlphaFoldDB" id="A0A1M7RT67"/>
<dbReference type="Pfam" id="PF21345">
    <property type="entry name" value="PcRGLX_2nd"/>
    <property type="match status" value="1"/>
</dbReference>
<dbReference type="Pfam" id="PF19501">
    <property type="entry name" value="PcRGLX_1st"/>
    <property type="match status" value="1"/>
</dbReference>
<organism evidence="4 5">
    <name type="scientific">Butyrivibrio hungatei DSM 14810</name>
    <dbReference type="NCBI Taxonomy" id="1121132"/>
    <lineage>
        <taxon>Bacteria</taxon>
        <taxon>Bacillati</taxon>
        <taxon>Bacillota</taxon>
        <taxon>Clostridia</taxon>
        <taxon>Lachnospirales</taxon>
        <taxon>Lachnospiraceae</taxon>
        <taxon>Butyrivibrio</taxon>
    </lineage>
</organism>
<dbReference type="InterPro" id="IPR048330">
    <property type="entry name" value="PcRGLX/YetA_2nd"/>
</dbReference>
<reference evidence="4 5" key="1">
    <citation type="submission" date="2016-12" db="EMBL/GenBank/DDBJ databases">
        <authorList>
            <person name="Song W.-J."/>
            <person name="Kurnit D.M."/>
        </authorList>
    </citation>
    <scope>NUCLEOTIDE SEQUENCE [LARGE SCALE GENOMIC DNA]</scope>
    <source>
        <strain evidence="4 5">DSM 14810</strain>
    </source>
</reference>
<evidence type="ECO:0000313" key="4">
    <source>
        <dbReference type="EMBL" id="SHN49232.1"/>
    </source>
</evidence>
<protein>
    <submittedName>
        <fullName evidence="4">Uncharacterized protein</fullName>
    </submittedName>
</protein>
<dbReference type="InterPro" id="IPR048331">
    <property type="entry name" value="PcRGLX/YetA_3rd"/>
</dbReference>
<dbReference type="PANTHER" id="PTHR40081">
    <property type="entry name" value="CONCANAVALIN A-LIKE LECTIN/GLUCANASE"/>
    <property type="match status" value="1"/>
</dbReference>